<proteinExistence type="predicted"/>
<evidence type="ECO:0000313" key="6">
    <source>
        <dbReference type="Proteomes" id="UP000249522"/>
    </source>
</evidence>
<dbReference type="InterPro" id="IPR045981">
    <property type="entry name" value="DUF5937"/>
</dbReference>
<dbReference type="InterPro" id="IPR001845">
    <property type="entry name" value="HTH_ArsR_DNA-bd_dom"/>
</dbReference>
<keyword evidence="2" id="KW-0238">DNA-binding</keyword>
<dbReference type="CDD" id="cd00090">
    <property type="entry name" value="HTH_ARSR"/>
    <property type="match status" value="1"/>
</dbReference>
<protein>
    <recommendedName>
        <fullName evidence="4">HTH arsR-type domain-containing protein</fullName>
    </recommendedName>
</protein>
<dbReference type="SUPFAM" id="SSF46785">
    <property type="entry name" value="Winged helix' DNA-binding domain"/>
    <property type="match status" value="1"/>
</dbReference>
<keyword evidence="3" id="KW-0804">Transcription</keyword>
<gene>
    <name evidence="5" type="ORF">DNH61_05870</name>
</gene>
<dbReference type="InterPro" id="IPR036388">
    <property type="entry name" value="WH-like_DNA-bd_sf"/>
</dbReference>
<dbReference type="InterPro" id="IPR051081">
    <property type="entry name" value="HTH_MetalResp_TranReg"/>
</dbReference>
<dbReference type="PANTHER" id="PTHR33154">
    <property type="entry name" value="TRANSCRIPTIONAL REGULATOR, ARSR FAMILY"/>
    <property type="match status" value="1"/>
</dbReference>
<dbReference type="OrthoDB" id="154717at2"/>
<dbReference type="Pfam" id="PF19361">
    <property type="entry name" value="DUF5937"/>
    <property type="match status" value="1"/>
</dbReference>
<dbReference type="AlphaFoldDB" id="A0A2W1LQD5"/>
<dbReference type="PROSITE" id="PS50987">
    <property type="entry name" value="HTH_ARSR_2"/>
    <property type="match status" value="1"/>
</dbReference>
<dbReference type="Pfam" id="PF01022">
    <property type="entry name" value="HTH_5"/>
    <property type="match status" value="1"/>
</dbReference>
<keyword evidence="6" id="KW-1185">Reference proteome</keyword>
<dbReference type="Proteomes" id="UP000249522">
    <property type="component" value="Unassembled WGS sequence"/>
</dbReference>
<dbReference type="InterPro" id="IPR036390">
    <property type="entry name" value="WH_DNA-bd_sf"/>
</dbReference>
<dbReference type="InterPro" id="IPR011991">
    <property type="entry name" value="ArsR-like_HTH"/>
</dbReference>
<evidence type="ECO:0000256" key="1">
    <source>
        <dbReference type="ARBA" id="ARBA00023015"/>
    </source>
</evidence>
<evidence type="ECO:0000259" key="4">
    <source>
        <dbReference type="PROSITE" id="PS50987"/>
    </source>
</evidence>
<comment type="caution">
    <text evidence="5">The sequence shown here is derived from an EMBL/GenBank/DDBJ whole genome shotgun (WGS) entry which is preliminary data.</text>
</comment>
<dbReference type="Gene3D" id="1.10.10.10">
    <property type="entry name" value="Winged helix-like DNA-binding domain superfamily/Winged helix DNA-binding domain"/>
    <property type="match status" value="1"/>
</dbReference>
<dbReference type="GO" id="GO:0003677">
    <property type="term" value="F:DNA binding"/>
    <property type="evidence" value="ECO:0007669"/>
    <property type="project" value="UniProtKB-KW"/>
</dbReference>
<sequence>MAAAEEKLLLVNEPEQVVTGGSWRDKVQLVISPFHEMLCSLHVLCRPEHHTARQAWAERLKQQAPLLWQRAWDIGAVTEEWIGIINLPGGCSEPMSVQKGIRRLKTLPDAELLELTFNYRYSLEQVLRWMAGEDRGLADSSLSERQRMLLMKPSCYREELLAILQEYADYFKQEWRLVLPRMQAEAERFRMACERNDLKALNSLHPRLSVTGGEITAYKAETYRFAAGNLRKVLIFPSAFIAPHLLIGCGKDMVSLPLAVENAPADDTDASLAEELSPPVDLLVLLKGLADGTRLKIVKLLWWEPRCTRQLAELFGISEAAVSKHLKIMQQSGLVYSERRGNYQFYSLKRSEIDRLSLNLLQFLEQPVAEDKRKAAL</sequence>
<evidence type="ECO:0000256" key="3">
    <source>
        <dbReference type="ARBA" id="ARBA00023163"/>
    </source>
</evidence>
<name>A0A2W1LQD5_9BACL</name>
<reference evidence="5 6" key="1">
    <citation type="submission" date="2018-06" db="EMBL/GenBank/DDBJ databases">
        <title>Paenibacillus imtechensis sp. nov.</title>
        <authorList>
            <person name="Pinnaka A.K."/>
            <person name="Singh H."/>
            <person name="Kaur M."/>
        </authorList>
    </citation>
    <scope>NUCLEOTIDE SEQUENCE [LARGE SCALE GENOMIC DNA]</scope>
    <source>
        <strain evidence="5 6">SMB1</strain>
    </source>
</reference>
<accession>A0A2W1LQD5</accession>
<dbReference type="PRINTS" id="PR00778">
    <property type="entry name" value="HTHARSR"/>
</dbReference>
<feature type="domain" description="HTH arsR-type" evidence="4">
    <location>
        <begin position="274"/>
        <end position="368"/>
    </location>
</feature>
<keyword evidence="1" id="KW-0805">Transcription regulation</keyword>
<dbReference type="GO" id="GO:0003700">
    <property type="term" value="F:DNA-binding transcription factor activity"/>
    <property type="evidence" value="ECO:0007669"/>
    <property type="project" value="InterPro"/>
</dbReference>
<evidence type="ECO:0000313" key="5">
    <source>
        <dbReference type="EMBL" id="PZD96724.1"/>
    </source>
</evidence>
<evidence type="ECO:0000256" key="2">
    <source>
        <dbReference type="ARBA" id="ARBA00023125"/>
    </source>
</evidence>
<dbReference type="EMBL" id="QKRB01000036">
    <property type="protein sequence ID" value="PZD96724.1"/>
    <property type="molecule type" value="Genomic_DNA"/>
</dbReference>
<dbReference type="PANTHER" id="PTHR33154:SF35">
    <property type="entry name" value="TRANSCRIPTIONAL REGULATOR, ARSR FAMILY"/>
    <property type="match status" value="1"/>
</dbReference>
<organism evidence="5 6">
    <name type="scientific">Paenibacillus sambharensis</name>
    <dbReference type="NCBI Taxonomy" id="1803190"/>
    <lineage>
        <taxon>Bacteria</taxon>
        <taxon>Bacillati</taxon>
        <taxon>Bacillota</taxon>
        <taxon>Bacilli</taxon>
        <taxon>Bacillales</taxon>
        <taxon>Paenibacillaceae</taxon>
        <taxon>Paenibacillus</taxon>
    </lineage>
</organism>
<dbReference type="NCBIfam" id="NF033788">
    <property type="entry name" value="HTH_metalloreg"/>
    <property type="match status" value="1"/>
</dbReference>
<dbReference type="SMART" id="SM00418">
    <property type="entry name" value="HTH_ARSR"/>
    <property type="match status" value="1"/>
</dbReference>
<dbReference type="RefSeq" id="WP_111145735.1">
    <property type="nucleotide sequence ID" value="NZ_QKRB01000036.1"/>
</dbReference>